<dbReference type="PANTHER" id="PTHR14237">
    <property type="entry name" value="MOLYBDOPTERIN COFACTOR SULFURASE MOSC"/>
    <property type="match status" value="1"/>
</dbReference>
<reference evidence="1" key="1">
    <citation type="submission" date="2024-03" db="EMBL/GenBank/DDBJ databases">
        <title>WGS assembly of Saponaria officinalis var. Norfolk2.</title>
        <authorList>
            <person name="Jenkins J."/>
            <person name="Shu S."/>
            <person name="Grimwood J."/>
            <person name="Barry K."/>
            <person name="Goodstein D."/>
            <person name="Schmutz J."/>
            <person name="Leebens-Mack J."/>
            <person name="Osbourn A."/>
        </authorList>
    </citation>
    <scope>NUCLEOTIDE SEQUENCE [LARGE SCALE GENOMIC DNA]</scope>
    <source>
        <strain evidence="1">JIC</strain>
    </source>
</reference>
<dbReference type="AlphaFoldDB" id="A0AAW1LKL1"/>
<proteinExistence type="predicted"/>
<accession>A0AAW1LKL1</accession>
<evidence type="ECO:0000313" key="2">
    <source>
        <dbReference type="Proteomes" id="UP001443914"/>
    </source>
</evidence>
<comment type="caution">
    <text evidence="1">The sequence shown here is derived from an EMBL/GenBank/DDBJ whole genome shotgun (WGS) entry which is preliminary data.</text>
</comment>
<protein>
    <submittedName>
        <fullName evidence="1">Uncharacterized protein</fullName>
    </submittedName>
</protein>
<organism evidence="1 2">
    <name type="scientific">Saponaria officinalis</name>
    <name type="common">Common soapwort</name>
    <name type="synonym">Lychnis saponaria</name>
    <dbReference type="NCBI Taxonomy" id="3572"/>
    <lineage>
        <taxon>Eukaryota</taxon>
        <taxon>Viridiplantae</taxon>
        <taxon>Streptophyta</taxon>
        <taxon>Embryophyta</taxon>
        <taxon>Tracheophyta</taxon>
        <taxon>Spermatophyta</taxon>
        <taxon>Magnoliopsida</taxon>
        <taxon>eudicotyledons</taxon>
        <taxon>Gunneridae</taxon>
        <taxon>Pentapetalae</taxon>
        <taxon>Caryophyllales</taxon>
        <taxon>Caryophyllaceae</taxon>
        <taxon>Caryophylleae</taxon>
        <taxon>Saponaria</taxon>
    </lineage>
</organism>
<evidence type="ECO:0000313" key="1">
    <source>
        <dbReference type="EMBL" id="KAK9733951.1"/>
    </source>
</evidence>
<keyword evidence="2" id="KW-1185">Reference proteome</keyword>
<gene>
    <name evidence="1" type="ORF">RND81_04G103200</name>
</gene>
<dbReference type="PANTHER" id="PTHR14237:SF88">
    <property type="entry name" value="PYRIDOXAL PHOSPHATE (PLP)-DEPENDENT TRANSFERASES SUPERFAMILY PROTEIN"/>
    <property type="match status" value="1"/>
</dbReference>
<dbReference type="Proteomes" id="UP001443914">
    <property type="component" value="Unassembled WGS sequence"/>
</dbReference>
<dbReference type="EMBL" id="JBDFQZ010000004">
    <property type="protein sequence ID" value="KAK9733951.1"/>
    <property type="molecule type" value="Genomic_DNA"/>
</dbReference>
<name>A0AAW1LKL1_SAPOF</name>
<sequence>MDAKRSGCHSAYCTAPKRKEYQSLSSTILAVLLDACAFRPKDTDSPGLSDFRPNFLICSFYKVFGDNPSGFGFLFVKKSTVLI</sequence>